<dbReference type="GO" id="GO:0008930">
    <property type="term" value="F:methylthioadenosine nucleosidase activity"/>
    <property type="evidence" value="ECO:0007669"/>
    <property type="project" value="TreeGrafter"/>
</dbReference>
<dbReference type="EMBL" id="CP006764">
    <property type="protein sequence ID" value="AIT61951.1"/>
    <property type="molecule type" value="Genomic_DNA"/>
</dbReference>
<dbReference type="NCBIfam" id="NF004168">
    <property type="entry name" value="PRK05634.1"/>
    <property type="match status" value="1"/>
</dbReference>
<dbReference type="Proteomes" id="UP000029914">
    <property type="component" value="Chromosome"/>
</dbReference>
<dbReference type="PANTHER" id="PTHR46832">
    <property type="entry name" value="5'-METHYLTHIOADENOSINE/S-ADENOSYLHOMOCYSTEINE NUCLEOSIDASE"/>
    <property type="match status" value="1"/>
</dbReference>
<dbReference type="OrthoDB" id="3852236at2"/>
<dbReference type="GO" id="GO:0005829">
    <property type="term" value="C:cytosol"/>
    <property type="evidence" value="ECO:0007669"/>
    <property type="project" value="TreeGrafter"/>
</dbReference>
<evidence type="ECO:0000313" key="2">
    <source>
        <dbReference type="EMBL" id="AIT61951.1"/>
    </source>
</evidence>
<evidence type="ECO:0000313" key="3">
    <source>
        <dbReference type="Proteomes" id="UP000029914"/>
    </source>
</evidence>
<dbReference type="SUPFAM" id="SSF53167">
    <property type="entry name" value="Purine and uridine phosphorylases"/>
    <property type="match status" value="1"/>
</dbReference>
<dbReference type="AlphaFoldDB" id="A0A097IIK9"/>
<dbReference type="PANTHER" id="PTHR46832:SF1">
    <property type="entry name" value="5'-METHYLTHIOADENOSINE_S-ADENOSYLHOMOCYSTEINE NUCLEOSIDASE"/>
    <property type="match status" value="1"/>
</dbReference>
<sequence>MPRILFVSATAEEAAHLPADATVLVTGVGTMNTAVALATHLADLGPERPERIVNVGTAGALRDGLAGVYEIHEVLQHDFSDEFISEMIGHPIPNMRQLLPVTHLPAARLATGDAFIHDSVTRERLAERSDLVDMEGYAVARIGAAFDIPVTLLKQVSDRADESAYRTWSAAVDIGAQELARELVRLDWASSAAPPAVS</sequence>
<evidence type="ECO:0000259" key="1">
    <source>
        <dbReference type="Pfam" id="PF01048"/>
    </source>
</evidence>
<feature type="domain" description="Nucleoside phosphorylase" evidence="1">
    <location>
        <begin position="21"/>
        <end position="176"/>
    </location>
</feature>
<dbReference type="eggNOG" id="COG0775">
    <property type="taxonomic scope" value="Bacteria"/>
</dbReference>
<dbReference type="InterPro" id="IPR035994">
    <property type="entry name" value="Nucleoside_phosphorylase_sf"/>
</dbReference>
<dbReference type="KEGG" id="cdo:CDOO_12305"/>
<accession>A0A097IIK9</accession>
<organism evidence="2 3">
    <name type="scientific">Corynebacterium doosanense CAU 212 = DSM 45436</name>
    <dbReference type="NCBI Taxonomy" id="558173"/>
    <lineage>
        <taxon>Bacteria</taxon>
        <taxon>Bacillati</taxon>
        <taxon>Actinomycetota</taxon>
        <taxon>Actinomycetes</taxon>
        <taxon>Mycobacteriales</taxon>
        <taxon>Corynebacteriaceae</taxon>
        <taxon>Corynebacterium</taxon>
    </lineage>
</organism>
<dbReference type="GO" id="GO:0008782">
    <property type="term" value="F:adenosylhomocysteine nucleosidase activity"/>
    <property type="evidence" value="ECO:0007669"/>
    <property type="project" value="TreeGrafter"/>
</dbReference>
<proteinExistence type="predicted"/>
<name>A0A097IIK9_9CORY</name>
<reference evidence="2 3" key="1">
    <citation type="submission" date="2013-09" db="EMBL/GenBank/DDBJ databases">
        <title>Complete genome sequence of Corynebacterium doosanense CAU 212(T) (=DSM 45436(T)), isolated from activated sludge.</title>
        <authorList>
            <person name="Schaffert L."/>
            <person name="Albersmeier A."/>
            <person name="Kalinowski J."/>
            <person name="Ruckert C."/>
        </authorList>
    </citation>
    <scope>NUCLEOTIDE SEQUENCE [LARGE SCALE GENOMIC DNA]</scope>
    <source>
        <strain evidence="2 3">CAU 212</strain>
    </source>
</reference>
<dbReference type="STRING" id="558173.CDOO_12305"/>
<keyword evidence="3" id="KW-1185">Reference proteome</keyword>
<dbReference type="GO" id="GO:0019284">
    <property type="term" value="P:L-methionine salvage from S-adenosylmethionine"/>
    <property type="evidence" value="ECO:0007669"/>
    <property type="project" value="TreeGrafter"/>
</dbReference>
<dbReference type="RefSeq" id="WP_018022107.1">
    <property type="nucleotide sequence ID" value="NZ_AQUX01000005.1"/>
</dbReference>
<protein>
    <submittedName>
        <fullName evidence="2">Nucleosidase</fullName>
    </submittedName>
</protein>
<dbReference type="Gene3D" id="3.40.50.1580">
    <property type="entry name" value="Nucleoside phosphorylase domain"/>
    <property type="match status" value="1"/>
</dbReference>
<gene>
    <name evidence="2" type="ORF">CDOO_12305</name>
</gene>
<dbReference type="Pfam" id="PF01048">
    <property type="entry name" value="PNP_UDP_1"/>
    <property type="match status" value="1"/>
</dbReference>
<dbReference type="InterPro" id="IPR000845">
    <property type="entry name" value="Nucleoside_phosphorylase_d"/>
</dbReference>
<dbReference type="GO" id="GO:0009116">
    <property type="term" value="P:nucleoside metabolic process"/>
    <property type="evidence" value="ECO:0007669"/>
    <property type="project" value="InterPro"/>
</dbReference>
<dbReference type="HOGENOM" id="CLU_107471_1_0_11"/>